<keyword evidence="13" id="KW-0472">Membrane</keyword>
<dbReference type="EMBL" id="AGTP01059819">
    <property type="status" value="NOT_ANNOTATED_CDS"/>
    <property type="molecule type" value="Genomic_DNA"/>
</dbReference>
<keyword evidence="8" id="KW-0808">Transferase</keyword>
<comment type="pathway">
    <text evidence="3">Protein modification; protein glycosylation.</text>
</comment>
<dbReference type="GO" id="GO:0003836">
    <property type="term" value="F:beta-galactoside (CMP) alpha-2,3-sialyltransferase activity"/>
    <property type="evidence" value="ECO:0007669"/>
    <property type="project" value="UniProtKB-EC"/>
</dbReference>
<dbReference type="Gene3D" id="3.90.1480.20">
    <property type="entry name" value="Glycosyl transferase family 29"/>
    <property type="match status" value="1"/>
</dbReference>
<evidence type="ECO:0000313" key="27">
    <source>
        <dbReference type="Proteomes" id="UP000005215"/>
    </source>
</evidence>
<evidence type="ECO:0000256" key="8">
    <source>
        <dbReference type="ARBA" id="ARBA00022679"/>
    </source>
</evidence>
<dbReference type="AlphaFoldDB" id="I3MKI0"/>
<comment type="subcellular location">
    <subcellularLocation>
        <location evidence="1">Golgi apparatus</location>
        <location evidence="1">Golgi stack membrane</location>
        <topology evidence="1">Single-pass type II membrane protein</topology>
    </subcellularLocation>
    <subcellularLocation>
        <location evidence="2">Secreted</location>
    </subcellularLocation>
</comment>
<keyword evidence="27" id="KW-1185">Reference proteome</keyword>
<comment type="catalytic activity">
    <reaction evidence="22">
        <text>a ganglioside GM1 (d18:1(4E)) + CMP-N-acetyl-beta-neuraminate = a ganglioside GD1a (d18:1(4E)) + CMP + H(+)</text>
        <dbReference type="Rhea" id="RHEA:18021"/>
        <dbReference type="ChEBI" id="CHEBI:15378"/>
        <dbReference type="ChEBI" id="CHEBI:57812"/>
        <dbReference type="ChEBI" id="CHEBI:60377"/>
        <dbReference type="ChEBI" id="CHEBI:77709"/>
        <dbReference type="ChEBI" id="CHEBI:78445"/>
        <dbReference type="EC" id="2.4.3.2"/>
    </reaction>
    <physiologicalReaction direction="left-to-right" evidence="22">
        <dbReference type="Rhea" id="RHEA:18022"/>
    </physiologicalReaction>
</comment>
<evidence type="ECO:0000256" key="17">
    <source>
        <dbReference type="ARBA" id="ARBA00039107"/>
    </source>
</evidence>
<keyword evidence="9" id="KW-0812">Transmembrane</keyword>
<dbReference type="PANTHER" id="PTHR46032">
    <property type="entry name" value="ALPHA-2,3-SIALYLTRANSFERASE ST3GAL I ISOFORM X1"/>
    <property type="match status" value="1"/>
</dbReference>
<comment type="catalytic activity">
    <reaction evidence="21">
        <text>a ganglioside GA1 (d18:1(4E)) + CMP-N-acetyl-beta-neuraminate = a ganglioside GM1b (d18:1(4E)) + CMP + H(+)</text>
        <dbReference type="Rhea" id="RHEA:47560"/>
        <dbReference type="ChEBI" id="CHEBI:15378"/>
        <dbReference type="ChEBI" id="CHEBI:27938"/>
        <dbReference type="ChEBI" id="CHEBI:57812"/>
        <dbReference type="ChEBI" id="CHEBI:60377"/>
        <dbReference type="ChEBI" id="CHEBI:78568"/>
    </reaction>
    <physiologicalReaction direction="left-to-right" evidence="21">
        <dbReference type="Rhea" id="RHEA:47561"/>
    </physiologicalReaction>
</comment>
<evidence type="ECO:0000256" key="20">
    <source>
        <dbReference type="ARBA" id="ARBA00042991"/>
    </source>
</evidence>
<keyword evidence="14" id="KW-0325">Glycoprotein</keyword>
<keyword evidence="10" id="KW-0735">Signal-anchor</keyword>
<evidence type="ECO:0000256" key="22">
    <source>
        <dbReference type="ARBA" id="ARBA00043773"/>
    </source>
</evidence>
<dbReference type="GO" id="GO:0097503">
    <property type="term" value="P:sialylation"/>
    <property type="evidence" value="ECO:0007669"/>
    <property type="project" value="TreeGrafter"/>
</dbReference>
<dbReference type="InterPro" id="IPR012163">
    <property type="entry name" value="Sialyl_trans"/>
</dbReference>
<evidence type="ECO:0000256" key="12">
    <source>
        <dbReference type="ARBA" id="ARBA00023034"/>
    </source>
</evidence>
<dbReference type="GO" id="GO:0005576">
    <property type="term" value="C:extracellular region"/>
    <property type="evidence" value="ECO:0007669"/>
    <property type="project" value="UniProtKB-SubCell"/>
</dbReference>
<dbReference type="PANTHER" id="PTHR46032:SF5">
    <property type="entry name" value="ST3 BETA-GALACTOSIDE ALPHA-2,3-SIALYLTRANSFERASE 8"/>
    <property type="match status" value="1"/>
</dbReference>
<comment type="pathway">
    <text evidence="4">Glycolipid biosynthesis.</text>
</comment>
<evidence type="ECO:0000256" key="11">
    <source>
        <dbReference type="ARBA" id="ARBA00022989"/>
    </source>
</evidence>
<dbReference type="GO" id="GO:0032580">
    <property type="term" value="C:Golgi cisterna membrane"/>
    <property type="evidence" value="ECO:0007669"/>
    <property type="project" value="UniProtKB-SubCell"/>
</dbReference>
<evidence type="ECO:0000256" key="7">
    <source>
        <dbReference type="ARBA" id="ARBA00022676"/>
    </source>
</evidence>
<dbReference type="Ensembl" id="ENSSTOT00000013165.3">
    <property type="protein sequence ID" value="ENSSTOP00000011801.3"/>
    <property type="gene ID" value="ENSSTOG00000013172.3"/>
</dbReference>
<dbReference type="HOGENOM" id="CLU_032020_2_1_1"/>
<evidence type="ECO:0000313" key="26">
    <source>
        <dbReference type="Ensembl" id="ENSSTOP00000011801.3"/>
    </source>
</evidence>
<evidence type="ECO:0000256" key="24">
    <source>
        <dbReference type="ARBA" id="ARBA00047509"/>
    </source>
</evidence>
<dbReference type="PIRSF" id="PIRSF005557">
    <property type="entry name" value="Sialyl_trans"/>
    <property type="match status" value="1"/>
</dbReference>
<dbReference type="GeneTree" id="ENSGT00940000166164"/>
<organism evidence="26 27">
    <name type="scientific">Ictidomys tridecemlineatus</name>
    <name type="common">Thirteen-lined ground squirrel</name>
    <name type="synonym">Spermophilus tridecemlineatus</name>
    <dbReference type="NCBI Taxonomy" id="43179"/>
    <lineage>
        <taxon>Eukaryota</taxon>
        <taxon>Metazoa</taxon>
        <taxon>Chordata</taxon>
        <taxon>Craniata</taxon>
        <taxon>Vertebrata</taxon>
        <taxon>Euteleostomi</taxon>
        <taxon>Mammalia</taxon>
        <taxon>Eutheria</taxon>
        <taxon>Euarchontoglires</taxon>
        <taxon>Glires</taxon>
        <taxon>Rodentia</taxon>
        <taxon>Sciuromorpha</taxon>
        <taxon>Sciuridae</taxon>
        <taxon>Xerinae</taxon>
        <taxon>Marmotini</taxon>
        <taxon>Ictidomys</taxon>
    </lineage>
</organism>
<reference evidence="26" key="2">
    <citation type="submission" date="2025-08" db="UniProtKB">
        <authorList>
            <consortium name="Ensembl"/>
        </authorList>
    </citation>
    <scope>IDENTIFICATION</scope>
</reference>
<sequence length="332" mass="38344">MVKKKKELKKCLLKSLDLAILFLANSHFYNKTYIKICLIFLMICRCSRNISRKCSCLSKVRECSACLYIPGESDWFDRHFEKGIEPLMSENSMSYDALGLWLGLQRVRSQKNVKSMQLTNVFPAHSLDHLKSGCQTCAVVGNSRSLLGSGLGFRINQHDVVLRMNKAPVQGFETDVGNTTTLRIMQPEIASTESPEPQLLLPLNSSGLRWMMTVLRDYKLSWKPRNPGFRIVHFTDVTKDKVLIISISFLKYIQENWLENYGQYPSLGFVALMYALHTCDQVSLFGFGVDHHNRWTHYWDDKYLSYDIMRKFPKENDVIIKLQCEGKVAVYR</sequence>
<dbReference type="InterPro" id="IPR038578">
    <property type="entry name" value="GT29-like_sf"/>
</dbReference>
<evidence type="ECO:0000256" key="5">
    <source>
        <dbReference type="ARBA" id="ARBA00006003"/>
    </source>
</evidence>
<evidence type="ECO:0000256" key="6">
    <source>
        <dbReference type="ARBA" id="ARBA00022525"/>
    </source>
</evidence>
<proteinExistence type="inferred from homology"/>
<evidence type="ECO:0000256" key="9">
    <source>
        <dbReference type="ARBA" id="ARBA00022692"/>
    </source>
</evidence>
<evidence type="ECO:0000256" key="13">
    <source>
        <dbReference type="ARBA" id="ARBA00023136"/>
    </source>
</evidence>
<accession>I3MKI0</accession>
<comment type="similarity">
    <text evidence="5">Belongs to the glycosyltransferase 29 family.</text>
</comment>
<comment type="catalytic activity">
    <reaction evidence="15">
        <text>a beta-D-galactosyl-(1-&gt;3)-N-acetyl-alpha-D-galactosaminyl derivative + CMP-N-acetyl-beta-neuraminate = an N-acetyl-alpha-neuraminyl-(2-&gt;3)-beta-D-galactosyl-(1-&gt;3)-N-acetyl-alpha-D-galactosaminyl derivative + CMP + H(+)</text>
        <dbReference type="Rhea" id="RHEA:21616"/>
        <dbReference type="ChEBI" id="CHEBI:15378"/>
        <dbReference type="ChEBI" id="CHEBI:57812"/>
        <dbReference type="ChEBI" id="CHEBI:60377"/>
        <dbReference type="ChEBI" id="CHEBI:133470"/>
        <dbReference type="ChEBI" id="CHEBI:139596"/>
        <dbReference type="EC" id="2.4.3.4"/>
    </reaction>
    <physiologicalReaction direction="left-to-right" evidence="15">
        <dbReference type="Rhea" id="RHEA:21617"/>
    </physiologicalReaction>
</comment>
<keyword evidence="7" id="KW-0328">Glycosyltransferase</keyword>
<evidence type="ECO:0000256" key="23">
    <source>
        <dbReference type="ARBA" id="ARBA00043816"/>
    </source>
</evidence>
<evidence type="ECO:0000256" key="25">
    <source>
        <dbReference type="PIRSR" id="PIRSR005557-2"/>
    </source>
</evidence>
<reference evidence="27" key="1">
    <citation type="submission" date="2011-11" db="EMBL/GenBank/DDBJ databases">
        <title>The Draft Genome of Spermophilus tridecemlineatus.</title>
        <authorList>
            <consortium name="The Broad Institute Genome Assembly &amp; Analysis Group"/>
            <consortium name="Computational R&amp;D Group"/>
            <consortium name="and Sequencing Platform"/>
            <person name="Di Palma F."/>
            <person name="Alfoldi J."/>
            <person name="Johnson J."/>
            <person name="Berlin A."/>
            <person name="Gnerre S."/>
            <person name="Jaffe D."/>
            <person name="MacCallum I."/>
            <person name="Young S."/>
            <person name="Walker B.J."/>
            <person name="Lindblad-Toh K."/>
        </authorList>
    </citation>
    <scope>NUCLEOTIDE SEQUENCE [LARGE SCALE GENOMIC DNA]</scope>
</reference>
<keyword evidence="11" id="KW-1133">Transmembrane helix</keyword>
<evidence type="ECO:0000256" key="15">
    <source>
        <dbReference type="ARBA" id="ARBA00036292"/>
    </source>
</evidence>
<keyword evidence="12" id="KW-0333">Golgi apparatus</keyword>
<protein>
    <recommendedName>
        <fullName evidence="20">Gal-NAc6S</fullName>
        <ecNumber evidence="16">2.4.3.2</ecNumber>
        <ecNumber evidence="17">2.4.3.4</ecNumber>
    </recommendedName>
    <alternativeName>
        <fullName evidence="18">Gal-beta-1,3-GalNAc-alpha-2,3-sialyltransferase</fullName>
    </alternativeName>
    <alternativeName>
        <fullName evidence="19">Monosialoganglioside sialyltransferase</fullName>
    </alternativeName>
</protein>
<evidence type="ECO:0000256" key="18">
    <source>
        <dbReference type="ARBA" id="ARBA00042448"/>
    </source>
</evidence>
<dbReference type="InParanoid" id="I3MKI0"/>
<dbReference type="EC" id="2.4.3.4" evidence="17"/>
<dbReference type="InterPro" id="IPR001675">
    <property type="entry name" value="Glyco_trans_29"/>
</dbReference>
<feature type="disulfide bond" evidence="25">
    <location>
        <begin position="137"/>
        <end position="279"/>
    </location>
</feature>
<comment type="catalytic activity">
    <reaction evidence="23">
        <text>a ganglioside GA1 + CMP-N-acetyl-beta-neuraminate = a ganglioside GM1b + CMP + H(+)</text>
        <dbReference type="Rhea" id="RHEA:48244"/>
        <dbReference type="ChEBI" id="CHEBI:15378"/>
        <dbReference type="ChEBI" id="CHEBI:57812"/>
        <dbReference type="ChEBI" id="CHEBI:60377"/>
        <dbReference type="ChEBI" id="CHEBI:88069"/>
        <dbReference type="ChEBI" id="CHEBI:90151"/>
    </reaction>
    <physiologicalReaction direction="left-to-right" evidence="23">
        <dbReference type="Rhea" id="RHEA:48245"/>
    </physiologicalReaction>
</comment>
<evidence type="ECO:0000256" key="2">
    <source>
        <dbReference type="ARBA" id="ARBA00004613"/>
    </source>
</evidence>
<dbReference type="Pfam" id="PF00777">
    <property type="entry name" value="Glyco_transf_29"/>
    <property type="match status" value="1"/>
</dbReference>
<evidence type="ECO:0000256" key="16">
    <source>
        <dbReference type="ARBA" id="ARBA00039106"/>
    </source>
</evidence>
<dbReference type="FunFam" id="3.90.1480.20:FF:000015">
    <property type="entry name" value="Lactosylceramide alpha-2,3-sialyltransferase"/>
    <property type="match status" value="1"/>
</dbReference>
<evidence type="ECO:0000256" key="14">
    <source>
        <dbReference type="ARBA" id="ARBA00023180"/>
    </source>
</evidence>
<evidence type="ECO:0000256" key="3">
    <source>
        <dbReference type="ARBA" id="ARBA00004922"/>
    </source>
</evidence>
<dbReference type="STRING" id="43179.ENSSTOP00000011801"/>
<evidence type="ECO:0000256" key="10">
    <source>
        <dbReference type="ARBA" id="ARBA00022968"/>
    </source>
</evidence>
<name>I3MKI0_ICTTR</name>
<dbReference type="GO" id="GO:0047288">
    <property type="term" value="F:beta-D-galactosyl-(1-&gt;3)-N-acetyl-beta-D-galactosaminide alpha-2,3- sialyltransferase"/>
    <property type="evidence" value="ECO:0007669"/>
    <property type="project" value="UniProtKB-EC"/>
</dbReference>
<keyword evidence="6" id="KW-0964">Secreted</keyword>
<comment type="catalytic activity">
    <reaction evidence="24">
        <text>ganglioside GM1 (d18:1(4E)/18:0) + CMP-N-acetyl-beta-neuraminate = ganglioside GD1a (18:1(4E)/18:0) + CMP + H(+)</text>
        <dbReference type="Rhea" id="RHEA:48248"/>
        <dbReference type="ChEBI" id="CHEBI:15378"/>
        <dbReference type="ChEBI" id="CHEBI:57812"/>
        <dbReference type="ChEBI" id="CHEBI:60377"/>
        <dbReference type="ChEBI" id="CHEBI:73110"/>
        <dbReference type="ChEBI" id="CHEBI:90153"/>
    </reaction>
    <physiologicalReaction direction="left-to-right" evidence="24">
        <dbReference type="Rhea" id="RHEA:48249"/>
    </physiologicalReaction>
</comment>
<dbReference type="EC" id="2.4.3.2" evidence="16"/>
<dbReference type="Proteomes" id="UP000005215">
    <property type="component" value="Unassembled WGS sequence"/>
</dbReference>
<evidence type="ECO:0000256" key="19">
    <source>
        <dbReference type="ARBA" id="ARBA00042990"/>
    </source>
</evidence>
<evidence type="ECO:0000256" key="1">
    <source>
        <dbReference type="ARBA" id="ARBA00004447"/>
    </source>
</evidence>
<dbReference type="eggNOG" id="KOG2692">
    <property type="taxonomic scope" value="Eukaryota"/>
</dbReference>
<reference evidence="26" key="3">
    <citation type="submission" date="2025-09" db="UniProtKB">
        <authorList>
            <consortium name="Ensembl"/>
        </authorList>
    </citation>
    <scope>IDENTIFICATION</scope>
</reference>
<dbReference type="InterPro" id="IPR051757">
    <property type="entry name" value="Beta-gal_alpha2-3_sialyltrans"/>
</dbReference>
<evidence type="ECO:0000256" key="4">
    <source>
        <dbReference type="ARBA" id="ARBA00004934"/>
    </source>
</evidence>
<evidence type="ECO:0000256" key="21">
    <source>
        <dbReference type="ARBA" id="ARBA00043673"/>
    </source>
</evidence>